<sequence length="320" mass="36687">MARPRTQLVAVVGCILFLAYVTNPSEASFWIFIREKVGAESIGEKRSIGNMAEPFKWLDNILKSVFGLHRLPVRSKLSGIDLLFFKILFYRSEPAFVGVFGVWIPLPRIISFLRNLRFHAWMLKTTLLDQIQALNLFWKPYELIVLLFTLFHLCWYLSPAFMSQHFTLSWYNIRQGRIWCILLSHLSQHSMFQLFRTLNCYYVLVPLLVRLIGLFHFYALCLFGMLTASATTLTIHYKQAATFGSPSPQGLTYTLFSAACILFPQKFRLGILGFPISPFEGFLLQIVVDVLEGMLNWTTNDFAANLGGAIGAWLYTNIVL</sequence>
<feature type="transmembrane region" description="Helical" evidence="5">
    <location>
        <begin position="95"/>
        <end position="116"/>
    </location>
</feature>
<reference evidence="8 9" key="1">
    <citation type="submission" date="2022-07" db="EMBL/GenBank/DDBJ databases">
        <title>Genome-wide signatures of adaptation to extreme environments.</title>
        <authorList>
            <person name="Cho C.H."/>
            <person name="Yoon H.S."/>
        </authorList>
    </citation>
    <scope>NUCLEOTIDE SEQUENCE [LARGE SCALE GENOMIC DNA]</scope>
    <source>
        <strain evidence="8 9">108.79 E11</strain>
    </source>
</reference>
<dbReference type="EMBL" id="JANCYU010000020">
    <property type="protein sequence ID" value="KAK4523951.1"/>
    <property type="molecule type" value="Genomic_DNA"/>
</dbReference>
<feature type="transmembrane region" description="Helical" evidence="5">
    <location>
        <begin position="201"/>
        <end position="228"/>
    </location>
</feature>
<keyword evidence="2 5" id="KW-0812">Transmembrane</keyword>
<evidence type="ECO:0000259" key="7">
    <source>
        <dbReference type="Pfam" id="PF01694"/>
    </source>
</evidence>
<feature type="chain" id="PRO_5043462931" description="Peptidase S54 rhomboid domain-containing protein" evidence="6">
    <location>
        <begin position="28"/>
        <end position="320"/>
    </location>
</feature>
<comment type="subcellular location">
    <subcellularLocation>
        <location evidence="1">Membrane</location>
        <topology evidence="1">Multi-pass membrane protein</topology>
    </subcellularLocation>
</comment>
<keyword evidence="3 5" id="KW-1133">Transmembrane helix</keyword>
<name>A0AAV9I9I3_9RHOD</name>
<organism evidence="8 9">
    <name type="scientific">Galdieria yellowstonensis</name>
    <dbReference type="NCBI Taxonomy" id="3028027"/>
    <lineage>
        <taxon>Eukaryota</taxon>
        <taxon>Rhodophyta</taxon>
        <taxon>Bangiophyceae</taxon>
        <taxon>Galdieriales</taxon>
        <taxon>Galdieriaceae</taxon>
        <taxon>Galdieria</taxon>
    </lineage>
</organism>
<evidence type="ECO:0000256" key="3">
    <source>
        <dbReference type="ARBA" id="ARBA00022989"/>
    </source>
</evidence>
<evidence type="ECO:0000256" key="4">
    <source>
        <dbReference type="ARBA" id="ARBA00023136"/>
    </source>
</evidence>
<evidence type="ECO:0000256" key="5">
    <source>
        <dbReference type="SAM" id="Phobius"/>
    </source>
</evidence>
<evidence type="ECO:0000256" key="1">
    <source>
        <dbReference type="ARBA" id="ARBA00004141"/>
    </source>
</evidence>
<dbReference type="GO" id="GO:0016020">
    <property type="term" value="C:membrane"/>
    <property type="evidence" value="ECO:0007669"/>
    <property type="project" value="UniProtKB-SubCell"/>
</dbReference>
<evidence type="ECO:0000313" key="8">
    <source>
        <dbReference type="EMBL" id="KAK4523951.1"/>
    </source>
</evidence>
<dbReference type="Gene3D" id="1.20.1540.10">
    <property type="entry name" value="Rhomboid-like"/>
    <property type="match status" value="1"/>
</dbReference>
<feature type="transmembrane region" description="Helical" evidence="5">
    <location>
        <begin position="136"/>
        <end position="158"/>
    </location>
</feature>
<protein>
    <recommendedName>
        <fullName evidence="7">Peptidase S54 rhomboid domain-containing protein</fullName>
    </recommendedName>
</protein>
<dbReference type="GO" id="GO:0004252">
    <property type="term" value="F:serine-type endopeptidase activity"/>
    <property type="evidence" value="ECO:0007669"/>
    <property type="project" value="InterPro"/>
</dbReference>
<gene>
    <name evidence="8" type="ORF">GAYE_SCF00G1849</name>
</gene>
<dbReference type="SUPFAM" id="SSF144091">
    <property type="entry name" value="Rhomboid-like"/>
    <property type="match status" value="1"/>
</dbReference>
<comment type="caution">
    <text evidence="8">The sequence shown here is derived from an EMBL/GenBank/DDBJ whole genome shotgun (WGS) entry which is preliminary data.</text>
</comment>
<evidence type="ECO:0000256" key="2">
    <source>
        <dbReference type="ARBA" id="ARBA00022692"/>
    </source>
</evidence>
<dbReference type="Proteomes" id="UP001300502">
    <property type="component" value="Unassembled WGS sequence"/>
</dbReference>
<keyword evidence="9" id="KW-1185">Reference proteome</keyword>
<dbReference type="InterPro" id="IPR035952">
    <property type="entry name" value="Rhomboid-like_sf"/>
</dbReference>
<keyword evidence="4 5" id="KW-0472">Membrane</keyword>
<accession>A0AAV9I9I3</accession>
<feature type="domain" description="Peptidase S54 rhomboid" evidence="7">
    <location>
        <begin position="176"/>
        <end position="319"/>
    </location>
</feature>
<evidence type="ECO:0000256" key="6">
    <source>
        <dbReference type="SAM" id="SignalP"/>
    </source>
</evidence>
<dbReference type="InterPro" id="IPR022764">
    <property type="entry name" value="Peptidase_S54_rhomboid_dom"/>
</dbReference>
<proteinExistence type="predicted"/>
<feature type="signal peptide" evidence="6">
    <location>
        <begin position="1"/>
        <end position="27"/>
    </location>
</feature>
<keyword evidence="6" id="KW-0732">Signal</keyword>
<dbReference type="Pfam" id="PF01694">
    <property type="entry name" value="Rhomboid"/>
    <property type="match status" value="1"/>
</dbReference>
<dbReference type="AlphaFoldDB" id="A0AAV9I9I3"/>
<evidence type="ECO:0000313" key="9">
    <source>
        <dbReference type="Proteomes" id="UP001300502"/>
    </source>
</evidence>